<gene>
    <name evidence="3" type="primary">sunS_1</name>
    <name evidence="3" type="ORF">CLCHR_11680</name>
</gene>
<organism evidence="3 4">
    <name type="scientific">Clostridium chromiireducens</name>
    <dbReference type="NCBI Taxonomy" id="225345"/>
    <lineage>
        <taxon>Bacteria</taxon>
        <taxon>Bacillati</taxon>
        <taxon>Bacillota</taxon>
        <taxon>Clostridia</taxon>
        <taxon>Eubacteriales</taxon>
        <taxon>Clostridiaceae</taxon>
        <taxon>Clostridium</taxon>
    </lineage>
</organism>
<dbReference type="InterPro" id="IPR001173">
    <property type="entry name" value="Glyco_trans_2-like"/>
</dbReference>
<dbReference type="Pfam" id="PF00535">
    <property type="entry name" value="Glycos_transf_2"/>
    <property type="match status" value="1"/>
</dbReference>
<accession>A0A1V4IWU7</accession>
<comment type="caution">
    <text evidence="3">The sequence shown here is derived from an EMBL/GenBank/DDBJ whole genome shotgun (WGS) entry which is preliminary data.</text>
</comment>
<keyword evidence="3" id="KW-0328">Glycosyltransferase</keyword>
<dbReference type="InterPro" id="IPR019734">
    <property type="entry name" value="TPR_rpt"/>
</dbReference>
<evidence type="ECO:0000259" key="2">
    <source>
        <dbReference type="Pfam" id="PF00535"/>
    </source>
</evidence>
<dbReference type="InterPro" id="IPR029044">
    <property type="entry name" value="Nucleotide-diphossugar_trans"/>
</dbReference>
<dbReference type="InterPro" id="IPR011990">
    <property type="entry name" value="TPR-like_helical_dom_sf"/>
</dbReference>
<keyword evidence="4" id="KW-1185">Reference proteome</keyword>
<evidence type="ECO:0000256" key="1">
    <source>
        <dbReference type="PROSITE-ProRule" id="PRU00339"/>
    </source>
</evidence>
<protein>
    <submittedName>
        <fullName evidence="3">SPBc2 prophage-derived glycosyltransferase SunS</fullName>
        <ecNumber evidence="3">2.4.1.-</ecNumber>
    </submittedName>
</protein>
<dbReference type="CDD" id="cd02511">
    <property type="entry name" value="Beta4Glucosyltransferase"/>
    <property type="match status" value="1"/>
</dbReference>
<dbReference type="EMBL" id="MZGT01000012">
    <property type="protein sequence ID" value="OPJ64521.1"/>
    <property type="molecule type" value="Genomic_DNA"/>
</dbReference>
<dbReference type="Proteomes" id="UP000191056">
    <property type="component" value="Unassembled WGS sequence"/>
</dbReference>
<sequence length="633" mass="74972">MKISACMIVKNEEKNIGKCIESYKNIVNEIIVVDTGSDDNTVTIAKELGAKVFYYKWNNSFCRAKNFALGKAKGDWIIFLDADEYFDSTDKIENLLNSLSMKKIDCIVSKLINIDRNLDLIKDVNPTIRIFRNSPKIKFKNDIHEVLYRQDRPLSRYIVENDDIIIYHTGYSSDIIENKVKRNIELIEETMIKKNDYTGYYYLCDSYFALGKYELAIENGNKFIDSDIALIGFNSKVYKNVIESMINLEYNSEEVIIVINKAMDKFNKHPMFYYYKAIVDYLEGNYLNSLEYFYMTLEYQNEYNGIEMNIIPSSLHIIYYYMGKIFELKNDMVNAFDYYYKSLKANKYNESTFISLIRLLKNEKVGDIVALLNTIYNNSEEDIRIIITAFIKIKHGELLLHYYNIWNKVYNNEDISLMFVFFSNNYYEKSFDMFYNAFLIEKSEEYKVLAIVSAIFSKKTDLIQKIINIVDDIYINIINSYLGKEKVLLKQDNLMHYTKILQEIVLVSNNKEVLNMYLSSIHRFESAEMVFPIVKILKENNLYDYVINILSDVLKYEDKFAPKIYFEMGYCYYKLMDYNNAIIYFKDTLNFGYSIEQIICYLSWIKDLDKNIIDTDIDYVIKRYNNAVNKHRL</sequence>
<evidence type="ECO:0000313" key="3">
    <source>
        <dbReference type="EMBL" id="OPJ64521.1"/>
    </source>
</evidence>
<feature type="repeat" description="TPR" evidence="1">
    <location>
        <begin position="562"/>
        <end position="595"/>
    </location>
</feature>
<dbReference type="OrthoDB" id="9815923at2"/>
<dbReference type="GO" id="GO:0016757">
    <property type="term" value="F:glycosyltransferase activity"/>
    <property type="evidence" value="ECO:0007669"/>
    <property type="project" value="UniProtKB-KW"/>
</dbReference>
<dbReference type="Gene3D" id="3.90.550.10">
    <property type="entry name" value="Spore Coat Polysaccharide Biosynthesis Protein SpsA, Chain A"/>
    <property type="match status" value="1"/>
</dbReference>
<feature type="domain" description="Glycosyltransferase 2-like" evidence="2">
    <location>
        <begin position="4"/>
        <end position="126"/>
    </location>
</feature>
<dbReference type="SUPFAM" id="SSF48452">
    <property type="entry name" value="TPR-like"/>
    <property type="match status" value="2"/>
</dbReference>
<dbReference type="PANTHER" id="PTHR43630">
    <property type="entry name" value="POLY-BETA-1,6-N-ACETYL-D-GLUCOSAMINE SYNTHASE"/>
    <property type="match status" value="1"/>
</dbReference>
<evidence type="ECO:0000313" key="4">
    <source>
        <dbReference type="Proteomes" id="UP000191056"/>
    </source>
</evidence>
<name>A0A1V4IWU7_9CLOT</name>
<dbReference type="Gene3D" id="1.25.40.10">
    <property type="entry name" value="Tetratricopeptide repeat domain"/>
    <property type="match status" value="2"/>
</dbReference>
<dbReference type="SMART" id="SM00028">
    <property type="entry name" value="TPR"/>
    <property type="match status" value="4"/>
</dbReference>
<keyword evidence="1" id="KW-0802">TPR repeat</keyword>
<proteinExistence type="predicted"/>
<dbReference type="PANTHER" id="PTHR43630:SF2">
    <property type="entry name" value="GLYCOSYLTRANSFERASE"/>
    <property type="match status" value="1"/>
</dbReference>
<dbReference type="STRING" id="225345.CLCHR_11680"/>
<reference evidence="3 4" key="1">
    <citation type="submission" date="2017-03" db="EMBL/GenBank/DDBJ databases">
        <title>Genome sequence of Clostridium chromiireducens DSM 23318.</title>
        <authorList>
            <person name="Poehlein A."/>
            <person name="Daniel R."/>
        </authorList>
    </citation>
    <scope>NUCLEOTIDE SEQUENCE [LARGE SCALE GENOMIC DNA]</scope>
    <source>
        <strain evidence="3 4">DSM 23318</strain>
    </source>
</reference>
<dbReference type="SUPFAM" id="SSF53448">
    <property type="entry name" value="Nucleotide-diphospho-sugar transferases"/>
    <property type="match status" value="1"/>
</dbReference>
<dbReference type="EC" id="2.4.1.-" evidence="3"/>
<dbReference type="AlphaFoldDB" id="A0A1V4IWU7"/>
<keyword evidence="3" id="KW-0808">Transferase</keyword>
<dbReference type="PROSITE" id="PS50005">
    <property type="entry name" value="TPR"/>
    <property type="match status" value="1"/>
</dbReference>